<dbReference type="FunFam" id="3.30.2350.10:FF:000001">
    <property type="entry name" value="H/ACA ribonucleoprotein complex subunit CBF5"/>
    <property type="match status" value="1"/>
</dbReference>
<dbReference type="NCBIfam" id="TIGR00451">
    <property type="entry name" value="unchar_dom_2"/>
    <property type="match status" value="1"/>
</dbReference>
<dbReference type="InterPro" id="IPR015947">
    <property type="entry name" value="PUA-like_sf"/>
</dbReference>
<evidence type="ECO:0000256" key="2">
    <source>
        <dbReference type="ARBA" id="ARBA00023235"/>
    </source>
</evidence>
<dbReference type="Pfam" id="PF08068">
    <property type="entry name" value="DKCLD"/>
    <property type="match status" value="1"/>
</dbReference>
<evidence type="ECO:0000313" key="6">
    <source>
        <dbReference type="EMBL" id="KAG5479912.1"/>
    </source>
</evidence>
<dbReference type="GO" id="GO:1990481">
    <property type="term" value="P:mRNA pseudouridine synthesis"/>
    <property type="evidence" value="ECO:0007669"/>
    <property type="project" value="TreeGrafter"/>
</dbReference>
<dbReference type="RefSeq" id="XP_067063623.1">
    <property type="nucleotide sequence ID" value="XM_067207850.1"/>
</dbReference>
<name>A0A836H5I8_9TRYP</name>
<dbReference type="InterPro" id="IPR032819">
    <property type="entry name" value="TruB_C"/>
</dbReference>
<comment type="similarity">
    <text evidence="1">Belongs to the pseudouridine synthase TruB family.</text>
</comment>
<dbReference type="SUPFAM" id="SSF55120">
    <property type="entry name" value="Pseudouridine synthase"/>
    <property type="match status" value="1"/>
</dbReference>
<dbReference type="NCBIfam" id="NF003280">
    <property type="entry name" value="PRK04270.1"/>
    <property type="match status" value="1"/>
</dbReference>
<dbReference type="CDD" id="cd02572">
    <property type="entry name" value="PseudoU_synth_hDyskerin"/>
    <property type="match status" value="1"/>
</dbReference>
<dbReference type="CDD" id="cd21148">
    <property type="entry name" value="PUA_Cbf5"/>
    <property type="match status" value="1"/>
</dbReference>
<feature type="region of interest" description="Disordered" evidence="3">
    <location>
        <begin position="493"/>
        <end position="514"/>
    </location>
</feature>
<dbReference type="InterPro" id="IPR012960">
    <property type="entry name" value="Dyskerin-like"/>
</dbReference>
<dbReference type="InterPro" id="IPR002478">
    <property type="entry name" value="PUA"/>
</dbReference>
<dbReference type="InterPro" id="IPR004802">
    <property type="entry name" value="tRNA_PsdUridine_synth_B_fam"/>
</dbReference>
<dbReference type="PANTHER" id="PTHR23127:SF0">
    <property type="entry name" value="H_ACA RIBONUCLEOPROTEIN COMPLEX SUBUNIT DKC1"/>
    <property type="match status" value="1"/>
</dbReference>
<dbReference type="SMART" id="SM00359">
    <property type="entry name" value="PUA"/>
    <property type="match status" value="1"/>
</dbReference>
<keyword evidence="2" id="KW-0413">Isomerase</keyword>
<dbReference type="GO" id="GO:0031120">
    <property type="term" value="P:snRNA pseudouridine synthesis"/>
    <property type="evidence" value="ECO:0007669"/>
    <property type="project" value="TreeGrafter"/>
</dbReference>
<dbReference type="EMBL" id="JAFHLR010000021">
    <property type="protein sequence ID" value="KAG5479912.1"/>
    <property type="molecule type" value="Genomic_DNA"/>
</dbReference>
<dbReference type="PANTHER" id="PTHR23127">
    <property type="entry name" value="CENTROMERE/MICROTUBULE BINDING PROTEIN CBF5"/>
    <property type="match status" value="1"/>
</dbReference>
<dbReference type="KEGG" id="loi:92361784"/>
<dbReference type="GO" id="GO:0031118">
    <property type="term" value="P:rRNA pseudouridine synthesis"/>
    <property type="evidence" value="ECO:0007669"/>
    <property type="project" value="TreeGrafter"/>
</dbReference>
<comment type="caution">
    <text evidence="6">The sequence shown here is derived from an EMBL/GenBank/DDBJ whole genome shotgun (WGS) entry which is preliminary data.</text>
</comment>
<dbReference type="InterPro" id="IPR002501">
    <property type="entry name" value="PsdUridine_synth_N"/>
</dbReference>
<dbReference type="SMART" id="SM01136">
    <property type="entry name" value="DKCLD"/>
    <property type="match status" value="1"/>
</dbReference>
<dbReference type="SMR" id="A0A836H5I8"/>
<dbReference type="Gene3D" id="2.30.130.10">
    <property type="entry name" value="PUA domain"/>
    <property type="match status" value="1"/>
</dbReference>
<reference evidence="7" key="2">
    <citation type="journal article" date="2021" name="Sci. Data">
        <title>Chromosome-scale genome sequencing, assembly and annotation of six genomes from subfamily Leishmaniinae.</title>
        <authorList>
            <person name="Almutairi H."/>
            <person name="Urbaniak M.D."/>
            <person name="Bates M.D."/>
            <person name="Jariyapan N."/>
            <person name="Kwakye-Nuako G."/>
            <person name="Thomaz Soccol V."/>
            <person name="Al-Salem W.S."/>
            <person name="Dillon R.J."/>
            <person name="Bates P.A."/>
            <person name="Gatherer D."/>
        </authorList>
    </citation>
    <scope>NUCLEOTIDE SEQUENCE [LARGE SCALE GENOMIC DNA]</scope>
</reference>
<dbReference type="GO" id="GO:0031429">
    <property type="term" value="C:box H/ACA snoRNP complex"/>
    <property type="evidence" value="ECO:0007669"/>
    <property type="project" value="TreeGrafter"/>
</dbReference>
<accession>A0A836H5I8</accession>
<organism evidence="6 7">
    <name type="scientific">Leishmania orientalis</name>
    <dbReference type="NCBI Taxonomy" id="2249476"/>
    <lineage>
        <taxon>Eukaryota</taxon>
        <taxon>Discoba</taxon>
        <taxon>Euglenozoa</taxon>
        <taxon>Kinetoplastea</taxon>
        <taxon>Metakinetoplastina</taxon>
        <taxon>Trypanosomatida</taxon>
        <taxon>Trypanosomatidae</taxon>
        <taxon>Leishmaniinae</taxon>
        <taxon>Leishmania</taxon>
    </lineage>
</organism>
<dbReference type="InterPro" id="IPR004521">
    <property type="entry name" value="Uncharacterised_CHP00451"/>
</dbReference>
<dbReference type="Pfam" id="PF01509">
    <property type="entry name" value="TruB_N"/>
    <property type="match status" value="1"/>
</dbReference>
<feature type="domain" description="PUA" evidence="4">
    <location>
        <begin position="361"/>
        <end position="435"/>
    </location>
</feature>
<keyword evidence="7" id="KW-1185">Reference proteome</keyword>
<feature type="domain" description="Dyskerin-like" evidence="5">
    <location>
        <begin position="113"/>
        <end position="171"/>
    </location>
</feature>
<dbReference type="InterPro" id="IPR020103">
    <property type="entry name" value="PsdUridine_synth_cat_dom_sf"/>
</dbReference>
<dbReference type="Proteomes" id="UP000674143">
    <property type="component" value="Unassembled WGS sequence"/>
</dbReference>
<dbReference type="Pfam" id="PF16198">
    <property type="entry name" value="TruB_C_2"/>
    <property type="match status" value="1"/>
</dbReference>
<dbReference type="Pfam" id="PF01472">
    <property type="entry name" value="PUA"/>
    <property type="match status" value="1"/>
</dbReference>
<sequence length="514" mass="57795">MLLNELQLVVQSFFQSPQSLHFLRKERIASKGGGIGVVAAKSIPALSIIGVYPGYLDFLSGEQAKCGRPVPKYALMEYNCADYFNQVFRVGDIQRSEDFCIPSGDKDANSALPPEEWPLLLKNYDKMNVRSSHFTLLECGWSPLRRPLAEYIKYGMINMDKPSNPSSHEVVSWIKRILKCDKTGHAGTLDPKVTGALIICTDRATRLVKSQQNAGKTYIGVLRLHDTVSQKKVDAALQRLTGPCFQRPPLIAAVKRQLRIRNIYSNQLIEYDKHRHLAVFETHCEAGTYIRTLCVHLGLILGAGGHMEELRRIRTGVITENDHLSTMHDVMDAQWLYENEKDDTYLRRVILPCEYLLSNHKRIVVKDSAVNAVCYGAKLMIPGLARFDNGIERDDVVVLMTTKGEAIALAYAEMTTSQMASVDHGIVARSKRVIMDRDTYPRRWGLGPIAVKKRSMMKDGLLDKYGRPQSNTPSDWFYVDYGGVKTNAEGVQYGQAPSKMSGVKRHRVPDSDDD</sequence>
<dbReference type="InterPro" id="IPR036974">
    <property type="entry name" value="PUA_sf"/>
</dbReference>
<evidence type="ECO:0000256" key="1">
    <source>
        <dbReference type="ARBA" id="ARBA00008999"/>
    </source>
</evidence>
<dbReference type="GO" id="GO:0003723">
    <property type="term" value="F:RNA binding"/>
    <property type="evidence" value="ECO:0007669"/>
    <property type="project" value="InterPro"/>
</dbReference>
<protein>
    <recommendedName>
        <fullName evidence="8">Centromere/microtubule binding protein cbf5</fullName>
    </recommendedName>
</protein>
<evidence type="ECO:0000259" key="5">
    <source>
        <dbReference type="SMART" id="SM01136"/>
    </source>
</evidence>
<gene>
    <name evidence="6" type="ORF">LSCM4_05920</name>
</gene>
<dbReference type="FunFam" id="2.30.130.10:FF:000010">
    <property type="entry name" value="Probable tRNA pseudouridine synthase B"/>
    <property type="match status" value="1"/>
</dbReference>
<reference evidence="7" key="1">
    <citation type="journal article" date="2021" name="Microbiol. Resour. Announc.">
        <title>LGAAP: Leishmaniinae Genome Assembly and Annotation Pipeline.</title>
        <authorList>
            <person name="Almutairi H."/>
            <person name="Urbaniak M.D."/>
            <person name="Bates M.D."/>
            <person name="Jariyapan N."/>
            <person name="Kwakye-Nuako G."/>
            <person name="Thomaz-Soccol V."/>
            <person name="Al-Salem W.S."/>
            <person name="Dillon R.J."/>
            <person name="Bates P.A."/>
            <person name="Gatherer D."/>
        </authorList>
    </citation>
    <scope>NUCLEOTIDE SEQUENCE [LARGE SCALE GENOMIC DNA]</scope>
</reference>
<dbReference type="GeneID" id="92361784"/>
<evidence type="ECO:0000259" key="4">
    <source>
        <dbReference type="SMART" id="SM00359"/>
    </source>
</evidence>
<dbReference type="NCBIfam" id="TIGR00425">
    <property type="entry name" value="CBF5"/>
    <property type="match status" value="1"/>
</dbReference>
<dbReference type="PROSITE" id="PS50890">
    <property type="entry name" value="PUA"/>
    <property type="match status" value="1"/>
</dbReference>
<evidence type="ECO:0000256" key="3">
    <source>
        <dbReference type="SAM" id="MobiDB-lite"/>
    </source>
</evidence>
<evidence type="ECO:0008006" key="8">
    <source>
        <dbReference type="Google" id="ProtNLM"/>
    </source>
</evidence>
<dbReference type="Gene3D" id="3.30.2350.10">
    <property type="entry name" value="Pseudouridine synthase"/>
    <property type="match status" value="1"/>
</dbReference>
<dbReference type="SUPFAM" id="SSF88697">
    <property type="entry name" value="PUA domain-like"/>
    <property type="match status" value="1"/>
</dbReference>
<dbReference type="AlphaFoldDB" id="A0A836H5I8"/>
<dbReference type="GO" id="GO:0009982">
    <property type="term" value="F:pseudouridine synthase activity"/>
    <property type="evidence" value="ECO:0007669"/>
    <property type="project" value="InterPro"/>
</dbReference>
<proteinExistence type="inferred from homology"/>
<evidence type="ECO:0000313" key="7">
    <source>
        <dbReference type="Proteomes" id="UP000674143"/>
    </source>
</evidence>
<dbReference type="GO" id="GO:0000495">
    <property type="term" value="P:box H/ACA sno(s)RNA 3'-end processing"/>
    <property type="evidence" value="ECO:0007669"/>
    <property type="project" value="TreeGrafter"/>
</dbReference>